<evidence type="ECO:0000259" key="2">
    <source>
        <dbReference type="Pfam" id="PF03787"/>
    </source>
</evidence>
<dbReference type="GO" id="GO:0051607">
    <property type="term" value="P:defense response to virus"/>
    <property type="evidence" value="ECO:0007669"/>
    <property type="project" value="UniProtKB-KW"/>
</dbReference>
<reference evidence="4" key="1">
    <citation type="submission" date="2016-10" db="EMBL/GenBank/DDBJ databases">
        <authorList>
            <person name="Varghese N."/>
            <person name="Submissions S."/>
        </authorList>
    </citation>
    <scope>NUCLEOTIDE SEQUENCE [LARGE SCALE GENOMIC DNA]</scope>
    <source>
        <strain evidence="4">DSM 13490</strain>
    </source>
</reference>
<gene>
    <name evidence="3" type="ORF">SAMN03080603_00847</name>
</gene>
<organism evidence="3 4">
    <name type="scientific">Acetomicrobium thermoterrenum DSM 13490</name>
    <dbReference type="NCBI Taxonomy" id="1120987"/>
    <lineage>
        <taxon>Bacteria</taxon>
        <taxon>Thermotogati</taxon>
        <taxon>Synergistota</taxon>
        <taxon>Synergistia</taxon>
        <taxon>Synergistales</taxon>
        <taxon>Acetomicrobiaceae</taxon>
        <taxon>Acetomicrobium</taxon>
    </lineage>
</organism>
<dbReference type="InterPro" id="IPR005537">
    <property type="entry name" value="RAMP_III_fam"/>
</dbReference>
<sequence length="300" mass="33471">MANNLDSKRVFARAIDPIHIGAGGYRLGLVDNTIIRDPATDVPKIPGSSIAGVAREYYTIYEMEKECTLTDEAEKRKHAEEKAKGIFGDENKKGKLRFYDGQIILFPVSSQQGTVWITTKELMEYWFNEAKSEGDNRINIPKKVSDEAYVVKGIKEDSSYLNLGWLLLETEKVDFDCSRCIALPKEIDSWAGKIVIISEKLFSHVVNDNLEIRTSVKIDPSTGAAEPGKLFTYEAISRGTVFGFEIGVDKDADVTEILNQVNPYFKFIGIGGMGTRGFGRLELFYDGKIDAINRDNSLSA</sequence>
<evidence type="ECO:0000256" key="1">
    <source>
        <dbReference type="ARBA" id="ARBA00023118"/>
    </source>
</evidence>
<dbReference type="NCBIfam" id="TIGR02580">
    <property type="entry name" value="cas_RAMP_Cmr4"/>
    <property type="match status" value="1"/>
</dbReference>
<dbReference type="RefSeq" id="WP_091460836.1">
    <property type="nucleotide sequence ID" value="NZ_FNPD01000004.1"/>
</dbReference>
<dbReference type="PANTHER" id="PTHR36700:SF1">
    <property type="entry name" value="CRISPR SYSTEM CMR SUBUNIT CMR4"/>
    <property type="match status" value="1"/>
</dbReference>
<dbReference type="EMBL" id="FNPD01000004">
    <property type="protein sequence ID" value="SDX84639.1"/>
    <property type="molecule type" value="Genomic_DNA"/>
</dbReference>
<feature type="domain" description="CRISPR type III-associated protein" evidence="2">
    <location>
        <begin position="13"/>
        <end position="282"/>
    </location>
</feature>
<dbReference type="AlphaFoldDB" id="A0A1H3F369"/>
<accession>A0A1H3F369</accession>
<keyword evidence="4" id="KW-1185">Reference proteome</keyword>
<dbReference type="Pfam" id="PF03787">
    <property type="entry name" value="RAMPs"/>
    <property type="match status" value="1"/>
</dbReference>
<dbReference type="Proteomes" id="UP000199266">
    <property type="component" value="Unassembled WGS sequence"/>
</dbReference>
<name>A0A1H3F369_9BACT</name>
<evidence type="ECO:0000313" key="4">
    <source>
        <dbReference type="Proteomes" id="UP000199266"/>
    </source>
</evidence>
<keyword evidence="1" id="KW-0051">Antiviral defense</keyword>
<evidence type="ECO:0000313" key="3">
    <source>
        <dbReference type="EMBL" id="SDX84639.1"/>
    </source>
</evidence>
<proteinExistence type="predicted"/>
<protein>
    <submittedName>
        <fullName evidence="3">CRISPR-associated protein, Cmr4 family</fullName>
    </submittedName>
</protein>
<dbReference type="PANTHER" id="PTHR36700">
    <property type="entry name" value="CRISPR SYSTEM CMR SUBUNIT CMR4"/>
    <property type="match status" value="1"/>
</dbReference>
<dbReference type="InterPro" id="IPR013410">
    <property type="entry name" value="CRISPR-assoc_RAMP_Cmr4"/>
</dbReference>